<dbReference type="Gramene" id="PRQ28776">
    <property type="protein sequence ID" value="PRQ28776"/>
    <property type="gene ID" value="RchiOBHm_Chr5g0006661"/>
</dbReference>
<comment type="caution">
    <text evidence="2">The sequence shown here is derived from an EMBL/GenBank/DDBJ whole genome shotgun (WGS) entry which is preliminary data.</text>
</comment>
<dbReference type="Proteomes" id="UP000238479">
    <property type="component" value="Chromosome 5"/>
</dbReference>
<reference evidence="2 3" key="1">
    <citation type="journal article" date="2018" name="Nat. Genet.">
        <title>The Rosa genome provides new insights in the design of modern roses.</title>
        <authorList>
            <person name="Bendahmane M."/>
        </authorList>
    </citation>
    <scope>NUCLEOTIDE SEQUENCE [LARGE SCALE GENOMIC DNA]</scope>
    <source>
        <strain evidence="3">cv. Old Blush</strain>
    </source>
</reference>
<keyword evidence="1" id="KW-0472">Membrane</keyword>
<feature type="transmembrane region" description="Helical" evidence="1">
    <location>
        <begin position="20"/>
        <end position="50"/>
    </location>
</feature>
<dbReference type="AlphaFoldDB" id="A0A2P6Q3M8"/>
<keyword evidence="1" id="KW-1133">Transmembrane helix</keyword>
<evidence type="ECO:0000313" key="2">
    <source>
        <dbReference type="EMBL" id="PRQ28776.1"/>
    </source>
</evidence>
<name>A0A2P6Q3M8_ROSCH</name>
<gene>
    <name evidence="2" type="ORF">RchiOBHm_Chr5g0006661</name>
</gene>
<keyword evidence="3" id="KW-1185">Reference proteome</keyword>
<keyword evidence="1" id="KW-0812">Transmembrane</keyword>
<accession>A0A2P6Q3M8</accession>
<organism evidence="2 3">
    <name type="scientific">Rosa chinensis</name>
    <name type="common">China rose</name>
    <dbReference type="NCBI Taxonomy" id="74649"/>
    <lineage>
        <taxon>Eukaryota</taxon>
        <taxon>Viridiplantae</taxon>
        <taxon>Streptophyta</taxon>
        <taxon>Embryophyta</taxon>
        <taxon>Tracheophyta</taxon>
        <taxon>Spermatophyta</taxon>
        <taxon>Magnoliopsida</taxon>
        <taxon>eudicotyledons</taxon>
        <taxon>Gunneridae</taxon>
        <taxon>Pentapetalae</taxon>
        <taxon>rosids</taxon>
        <taxon>fabids</taxon>
        <taxon>Rosales</taxon>
        <taxon>Rosaceae</taxon>
        <taxon>Rosoideae</taxon>
        <taxon>Rosoideae incertae sedis</taxon>
        <taxon>Rosa</taxon>
    </lineage>
</organism>
<evidence type="ECO:0000256" key="1">
    <source>
        <dbReference type="SAM" id="Phobius"/>
    </source>
</evidence>
<dbReference type="EMBL" id="PDCK01000043">
    <property type="protein sequence ID" value="PRQ28776.1"/>
    <property type="molecule type" value="Genomic_DNA"/>
</dbReference>
<protein>
    <submittedName>
        <fullName evidence="2">Uncharacterized protein</fullName>
    </submittedName>
</protein>
<sequence>MVESFFLTNDHFFEAEEEEISGWFGFIQLLWELGTFLWVITLMGSFYLGLLGHMNNAELKYLEHFCCR</sequence>
<evidence type="ECO:0000313" key="3">
    <source>
        <dbReference type="Proteomes" id="UP000238479"/>
    </source>
</evidence>
<proteinExistence type="predicted"/>